<evidence type="ECO:0000256" key="1">
    <source>
        <dbReference type="SAM" id="MobiDB-lite"/>
    </source>
</evidence>
<accession>A0A839Y0P9</accession>
<dbReference type="EMBL" id="JACIBS010000014">
    <property type="protein sequence ID" value="MBB3666253.1"/>
    <property type="molecule type" value="Genomic_DNA"/>
</dbReference>
<dbReference type="InterPro" id="IPR023393">
    <property type="entry name" value="START-like_dom_sf"/>
</dbReference>
<dbReference type="Gene3D" id="3.30.530.20">
    <property type="match status" value="1"/>
</dbReference>
<evidence type="ECO:0000313" key="2">
    <source>
        <dbReference type="EMBL" id="MBB3666253.1"/>
    </source>
</evidence>
<keyword evidence="3" id="KW-1185">Reference proteome</keyword>
<evidence type="ECO:0000313" key="3">
    <source>
        <dbReference type="Proteomes" id="UP000564573"/>
    </source>
</evidence>
<dbReference type="Proteomes" id="UP000564573">
    <property type="component" value="Unassembled WGS sequence"/>
</dbReference>
<feature type="region of interest" description="Disordered" evidence="1">
    <location>
        <begin position="60"/>
        <end position="80"/>
    </location>
</feature>
<organism evidence="2 3">
    <name type="scientific">Prauserella sediminis</name>
    <dbReference type="NCBI Taxonomy" id="577680"/>
    <lineage>
        <taxon>Bacteria</taxon>
        <taxon>Bacillati</taxon>
        <taxon>Actinomycetota</taxon>
        <taxon>Actinomycetes</taxon>
        <taxon>Pseudonocardiales</taxon>
        <taxon>Pseudonocardiaceae</taxon>
        <taxon>Prauserella</taxon>
        <taxon>Prauserella salsuginis group</taxon>
    </lineage>
</organism>
<feature type="compositionally biased region" description="Polar residues" evidence="1">
    <location>
        <begin position="60"/>
        <end position="73"/>
    </location>
</feature>
<sequence length="80" mass="8573">MSATRSAAASVETVFAVLADPTTHAAIDGTGWVQEPVDQATLTEVGQIFRMAMYHPTPETVTTRWPTRSTSSIHRARSGG</sequence>
<protein>
    <submittedName>
        <fullName evidence="2">Uncharacterized protein</fullName>
    </submittedName>
</protein>
<gene>
    <name evidence="2" type="ORF">FB384_005214</name>
</gene>
<dbReference type="AlphaFoldDB" id="A0A839Y0P9"/>
<reference evidence="2 3" key="1">
    <citation type="submission" date="2020-08" db="EMBL/GenBank/DDBJ databases">
        <title>Sequencing the genomes of 1000 actinobacteria strains.</title>
        <authorList>
            <person name="Klenk H.-P."/>
        </authorList>
    </citation>
    <scope>NUCLEOTIDE SEQUENCE [LARGE SCALE GENOMIC DNA]</scope>
    <source>
        <strain evidence="2 3">DSM 45267</strain>
    </source>
</reference>
<name>A0A839Y0P9_9PSEU</name>
<comment type="caution">
    <text evidence="2">The sequence shown here is derived from an EMBL/GenBank/DDBJ whole genome shotgun (WGS) entry which is preliminary data.</text>
</comment>
<proteinExistence type="predicted"/>
<dbReference type="SUPFAM" id="SSF55961">
    <property type="entry name" value="Bet v1-like"/>
    <property type="match status" value="1"/>
</dbReference>